<accession>A0ABS9URY8</accession>
<keyword evidence="3" id="KW-1185">Reference proteome</keyword>
<reference evidence="2" key="1">
    <citation type="submission" date="2022-03" db="EMBL/GenBank/DDBJ databases">
        <title>De novo assembled genomes of Belliella spp. (Cyclobacteriaceae) strains.</title>
        <authorList>
            <person name="Szabo A."/>
            <person name="Korponai K."/>
            <person name="Felfoldi T."/>
        </authorList>
    </citation>
    <scope>NUCLEOTIDE SEQUENCE</scope>
    <source>
        <strain evidence="2">DSM 107340</strain>
    </source>
</reference>
<gene>
    <name evidence="2" type="ORF">MM236_15370</name>
</gene>
<protein>
    <recommendedName>
        <fullName evidence="4">PepSY domain-containing protein</fullName>
    </recommendedName>
</protein>
<evidence type="ECO:0000313" key="2">
    <source>
        <dbReference type="EMBL" id="MCH7399381.1"/>
    </source>
</evidence>
<evidence type="ECO:0000256" key="1">
    <source>
        <dbReference type="SAM" id="SignalP"/>
    </source>
</evidence>
<feature type="chain" id="PRO_5046505604" description="PepSY domain-containing protein" evidence="1">
    <location>
        <begin position="23"/>
        <end position="111"/>
    </location>
</feature>
<comment type="caution">
    <text evidence="2">The sequence shown here is derived from an EMBL/GenBank/DDBJ whole genome shotgun (WGS) entry which is preliminary data.</text>
</comment>
<name>A0ABS9URY8_9BACT</name>
<dbReference type="Proteomes" id="UP001165488">
    <property type="component" value="Unassembled WGS sequence"/>
</dbReference>
<dbReference type="RefSeq" id="WP_241275879.1">
    <property type="nucleotide sequence ID" value="NZ_JAKZGS010000015.1"/>
</dbReference>
<feature type="signal peptide" evidence="1">
    <location>
        <begin position="1"/>
        <end position="22"/>
    </location>
</feature>
<sequence>MKTQFIIPALLFLGMASAPVFANTSLAEKEAIQITVQEKEKVKVDPENLPVLVKETIAEDTETANLTITEAWQNTDKEGAIYYKVKFDKAGEEWVKKYDANGKEIKETTSR</sequence>
<dbReference type="EMBL" id="JAKZGS010000015">
    <property type="protein sequence ID" value="MCH7399381.1"/>
    <property type="molecule type" value="Genomic_DNA"/>
</dbReference>
<evidence type="ECO:0008006" key="4">
    <source>
        <dbReference type="Google" id="ProtNLM"/>
    </source>
</evidence>
<proteinExistence type="predicted"/>
<evidence type="ECO:0000313" key="3">
    <source>
        <dbReference type="Proteomes" id="UP001165488"/>
    </source>
</evidence>
<keyword evidence="1" id="KW-0732">Signal</keyword>
<organism evidence="2 3">
    <name type="scientific">Belliella calami</name>
    <dbReference type="NCBI Taxonomy" id="2923436"/>
    <lineage>
        <taxon>Bacteria</taxon>
        <taxon>Pseudomonadati</taxon>
        <taxon>Bacteroidota</taxon>
        <taxon>Cytophagia</taxon>
        <taxon>Cytophagales</taxon>
        <taxon>Cyclobacteriaceae</taxon>
        <taxon>Belliella</taxon>
    </lineage>
</organism>